<reference evidence="1 2" key="2">
    <citation type="journal article" date="2022" name="Mol. Ecol. Resour.">
        <title>The genomes of chicory, endive, great burdock and yacon provide insights into Asteraceae paleo-polyploidization history and plant inulin production.</title>
        <authorList>
            <person name="Fan W."/>
            <person name="Wang S."/>
            <person name="Wang H."/>
            <person name="Wang A."/>
            <person name="Jiang F."/>
            <person name="Liu H."/>
            <person name="Zhao H."/>
            <person name="Xu D."/>
            <person name="Zhang Y."/>
        </authorList>
    </citation>
    <scope>NUCLEOTIDE SEQUENCE [LARGE SCALE GENOMIC DNA]</scope>
    <source>
        <strain evidence="2">cv. Niubang</strain>
    </source>
</reference>
<evidence type="ECO:0000313" key="2">
    <source>
        <dbReference type="Proteomes" id="UP001055879"/>
    </source>
</evidence>
<comment type="caution">
    <text evidence="1">The sequence shown here is derived from an EMBL/GenBank/DDBJ whole genome shotgun (WGS) entry which is preliminary data.</text>
</comment>
<keyword evidence="2" id="KW-1185">Reference proteome</keyword>
<accession>A0ACB9AE00</accession>
<name>A0ACB9AE00_ARCLA</name>
<sequence length="75" mass="8989">MTAFFDLRSLMHIRSSLPLSVTAFHRPQRLFSIIDSRYLTKDCPQRSNRSIHYCYRVRPTFPFCVNFVFRAVIFI</sequence>
<evidence type="ECO:0000313" key="1">
    <source>
        <dbReference type="EMBL" id="KAI3707583.1"/>
    </source>
</evidence>
<protein>
    <submittedName>
        <fullName evidence="1">Uncharacterized protein</fullName>
    </submittedName>
</protein>
<dbReference type="EMBL" id="CM042054">
    <property type="protein sequence ID" value="KAI3707583.1"/>
    <property type="molecule type" value="Genomic_DNA"/>
</dbReference>
<dbReference type="Proteomes" id="UP001055879">
    <property type="component" value="Linkage Group LG08"/>
</dbReference>
<gene>
    <name evidence="1" type="ORF">L6452_26209</name>
</gene>
<proteinExistence type="predicted"/>
<reference evidence="2" key="1">
    <citation type="journal article" date="2022" name="Mol. Ecol. Resour.">
        <title>The genomes of chicory, endive, great burdock and yacon provide insights into Asteraceae palaeo-polyploidization history and plant inulin production.</title>
        <authorList>
            <person name="Fan W."/>
            <person name="Wang S."/>
            <person name="Wang H."/>
            <person name="Wang A."/>
            <person name="Jiang F."/>
            <person name="Liu H."/>
            <person name="Zhao H."/>
            <person name="Xu D."/>
            <person name="Zhang Y."/>
        </authorList>
    </citation>
    <scope>NUCLEOTIDE SEQUENCE [LARGE SCALE GENOMIC DNA]</scope>
    <source>
        <strain evidence="2">cv. Niubang</strain>
    </source>
</reference>
<organism evidence="1 2">
    <name type="scientific">Arctium lappa</name>
    <name type="common">Greater burdock</name>
    <name type="synonym">Lappa major</name>
    <dbReference type="NCBI Taxonomy" id="4217"/>
    <lineage>
        <taxon>Eukaryota</taxon>
        <taxon>Viridiplantae</taxon>
        <taxon>Streptophyta</taxon>
        <taxon>Embryophyta</taxon>
        <taxon>Tracheophyta</taxon>
        <taxon>Spermatophyta</taxon>
        <taxon>Magnoliopsida</taxon>
        <taxon>eudicotyledons</taxon>
        <taxon>Gunneridae</taxon>
        <taxon>Pentapetalae</taxon>
        <taxon>asterids</taxon>
        <taxon>campanulids</taxon>
        <taxon>Asterales</taxon>
        <taxon>Asteraceae</taxon>
        <taxon>Carduoideae</taxon>
        <taxon>Cardueae</taxon>
        <taxon>Arctiinae</taxon>
        <taxon>Arctium</taxon>
    </lineage>
</organism>